<dbReference type="Proteomes" id="UP001362999">
    <property type="component" value="Unassembled WGS sequence"/>
</dbReference>
<dbReference type="EMBL" id="JAWWNJ010000057">
    <property type="protein sequence ID" value="KAK7014254.1"/>
    <property type="molecule type" value="Genomic_DNA"/>
</dbReference>
<evidence type="ECO:0000313" key="2">
    <source>
        <dbReference type="Proteomes" id="UP001362999"/>
    </source>
</evidence>
<gene>
    <name evidence="1" type="ORF">R3P38DRAFT_2545188</name>
</gene>
<accession>A0AAW0AN34</accession>
<keyword evidence="2" id="KW-1185">Reference proteome</keyword>
<reference evidence="1 2" key="1">
    <citation type="journal article" date="2024" name="J Genomics">
        <title>Draft genome sequencing and assembly of Favolaschia claudopus CIRM-BRFM 2984 isolated from oak limbs.</title>
        <authorList>
            <person name="Navarro D."/>
            <person name="Drula E."/>
            <person name="Chaduli D."/>
            <person name="Cazenave R."/>
            <person name="Ahrendt S."/>
            <person name="Wang J."/>
            <person name="Lipzen A."/>
            <person name="Daum C."/>
            <person name="Barry K."/>
            <person name="Grigoriev I.V."/>
            <person name="Favel A."/>
            <person name="Rosso M.N."/>
            <person name="Martin F."/>
        </authorList>
    </citation>
    <scope>NUCLEOTIDE SEQUENCE [LARGE SCALE GENOMIC DNA]</scope>
    <source>
        <strain evidence="1 2">CIRM-BRFM 2984</strain>
    </source>
</reference>
<name>A0AAW0AN34_9AGAR</name>
<proteinExistence type="predicted"/>
<organism evidence="1 2">
    <name type="scientific">Favolaschia claudopus</name>
    <dbReference type="NCBI Taxonomy" id="2862362"/>
    <lineage>
        <taxon>Eukaryota</taxon>
        <taxon>Fungi</taxon>
        <taxon>Dikarya</taxon>
        <taxon>Basidiomycota</taxon>
        <taxon>Agaricomycotina</taxon>
        <taxon>Agaricomycetes</taxon>
        <taxon>Agaricomycetidae</taxon>
        <taxon>Agaricales</taxon>
        <taxon>Marasmiineae</taxon>
        <taxon>Mycenaceae</taxon>
        <taxon>Favolaschia</taxon>
    </lineage>
</organism>
<protein>
    <submittedName>
        <fullName evidence="1">Uncharacterized protein</fullName>
    </submittedName>
</protein>
<dbReference type="AlphaFoldDB" id="A0AAW0AN34"/>
<evidence type="ECO:0000313" key="1">
    <source>
        <dbReference type="EMBL" id="KAK7014254.1"/>
    </source>
</evidence>
<feature type="non-terminal residue" evidence="1">
    <location>
        <position position="1"/>
    </location>
</feature>
<sequence length="69" mass="7855">QFAAQAAYDGFYTSTPVPNPDLVALGAKFATADDFILTEFRTFFWHLLLASRSTIIRFRASFETFLRQS</sequence>
<comment type="caution">
    <text evidence="1">The sequence shown here is derived from an EMBL/GenBank/DDBJ whole genome shotgun (WGS) entry which is preliminary data.</text>
</comment>